<feature type="compositionally biased region" description="Low complexity" evidence="3">
    <location>
        <begin position="906"/>
        <end position="919"/>
    </location>
</feature>
<gene>
    <name evidence="6" type="primary">BUD14</name>
    <name evidence="6" type="ORF">HK105_204143</name>
</gene>
<feature type="compositionally biased region" description="Polar residues" evidence="3">
    <location>
        <begin position="608"/>
        <end position="634"/>
    </location>
</feature>
<dbReference type="PROSITE" id="PS50200">
    <property type="entry name" value="RA"/>
    <property type="match status" value="1"/>
</dbReference>
<dbReference type="Gene3D" id="3.10.20.90">
    <property type="entry name" value="Phosphatidylinositol 3-kinase Catalytic Subunit, Chain A, domain 1"/>
    <property type="match status" value="1"/>
</dbReference>
<name>A0ABR4NA32_9FUNG</name>
<dbReference type="Pfam" id="PF00788">
    <property type="entry name" value="RA"/>
    <property type="match status" value="1"/>
</dbReference>
<sequence>MSAPRLRINTQGTQKTAGGVNKRPPAEEPEASPPLMPITSEADIDYSLVYALHTFVANLEGQVCVLKGDSLELLDDSNSYWWLVKCLKTQEIGYIPAENIETPNERLARLNSQRNIDTSAPTIQDALPRRPAPHKKKQRLQISDGPPDVFSSDVEDNDPNDQDAAGASLADDPRYEYEYDPDDEQYANAPASGIYDSLARTRSSQSGNADGDAQRSESGGKKKLWGLFKLKDSTSSISFGSLGRRPSQESVSAPQYVPQQSQQYGPQAGTMAGPPPSGSLPRPPPGVAPGTSNGVPVAPRGSSVRGQAALIAQQAQAAVQAQSRLCRHRRRIMLRATLCSADIRLPVTDTVTDAAAHRAAPAAQPGAINVLRIYTGNVDLEATFKSVSFTETMSASELVEGALKKFRVPGANPRDFHLSVLHMDSQERRLEDSDVVFNVLESLRQRQLPGIGDFSRVAQSYGNRGNVSTVRSTDDNVIRVIINKRPQEATDSLLRPIRVAYMDLVARQKIYRTVGVPRSAKTEDALEIALQAFGMQPGPDEEYIMCSLINNNESILLPGEPIIPIIRVAEQRGQDLTFLLRRDKATLPRPPPVDEPNVECQQQEQQQDLRPTNQPLSQSSQPLPIQRPPTQIRSQAQQPQPQPQLQPQPQPQQDPPQPTRAVDVLQRVPTNPPSLPEPRLLTPEGSIIEPLDISGQYMLPKKLVVTNPDPLDSESSASPVATGAEPTDKSPAAYTAPFIVPPPRKSSTGSLERKSQKAPVPQERPPPLVTPEPSMPSTAAPSTPPNPPAAIAARNASSDSPEYESPLKEPGLPSFSVKPIKMSASANAEALGSAASPFPASPMSEVVPSVDAMQAALDAQVAQAPGSQLSQPSSDQLSPPRVAEVQRIPSPAPSPVAFDKAAEQLSRAGTGSSTSSSRSNLATPPINADLRSASPVYGSFSQPNPVQRSATTAAGPAGFDLAGSEGDKLKGLQRAFSQPLGGPRSPRSPRPALPGASAFEMMVDYLDEILKENADERRVQQFEKDLNIDSPDRRMTAVDRLKRRSLLGGATSEPNLAIGAPASQSSAPSGAKAAAQARSALAGGAAASPRRIDILFASQTSSPPRDMTLKDVLNDIEVSIEEILRRGIERDSERRRSARSSSIVAIAQARDSMLEGSKAEATPARFLSPQAAAAAFAAATSSTPSSAGTLGPGPLAAFAPLPSFGQPQMLDDDEDEIDTMFEQFKATEKSIDTLDKMICSLLEKSLTMISPLTPPAPTLPTLSSETLLSAS</sequence>
<dbReference type="SMART" id="SM00326">
    <property type="entry name" value="SH3"/>
    <property type="match status" value="1"/>
</dbReference>
<feature type="compositionally biased region" description="Low complexity" evidence="3">
    <location>
        <begin position="1057"/>
        <end position="1071"/>
    </location>
</feature>
<dbReference type="PANTHER" id="PTHR47775">
    <property type="entry name" value="BUD SITE SELECTION PROTEIN 14"/>
    <property type="match status" value="1"/>
</dbReference>
<dbReference type="EMBL" id="JADGIZ020000017">
    <property type="protein sequence ID" value="KAL2916387.1"/>
    <property type="molecule type" value="Genomic_DNA"/>
</dbReference>
<feature type="domain" description="Ras-associating" evidence="5">
    <location>
        <begin position="367"/>
        <end position="487"/>
    </location>
</feature>
<dbReference type="InterPro" id="IPR053039">
    <property type="entry name" value="Polarity_Bud-Selection_Reg"/>
</dbReference>
<feature type="compositionally biased region" description="Polar residues" evidence="3">
    <location>
        <begin position="939"/>
        <end position="952"/>
    </location>
</feature>
<feature type="domain" description="SH3" evidence="4">
    <location>
        <begin position="44"/>
        <end position="105"/>
    </location>
</feature>
<feature type="compositionally biased region" description="Pro residues" evidence="3">
    <location>
        <begin position="640"/>
        <end position="658"/>
    </location>
</feature>
<feature type="compositionally biased region" description="Low complexity" evidence="3">
    <location>
        <begin position="789"/>
        <end position="800"/>
    </location>
</feature>
<feature type="region of interest" description="Disordered" evidence="3">
    <location>
        <begin position="236"/>
        <end position="301"/>
    </location>
</feature>
<dbReference type="Gene3D" id="2.30.30.40">
    <property type="entry name" value="SH3 Domains"/>
    <property type="match status" value="1"/>
</dbReference>
<dbReference type="PANTHER" id="PTHR47775:SF1">
    <property type="entry name" value="BUD SITE SELECTION PROTEIN 14"/>
    <property type="match status" value="1"/>
</dbReference>
<dbReference type="InterPro" id="IPR000159">
    <property type="entry name" value="RA_dom"/>
</dbReference>
<feature type="compositionally biased region" description="Pro residues" evidence="3">
    <location>
        <begin position="273"/>
        <end position="287"/>
    </location>
</feature>
<feature type="compositionally biased region" description="Polar residues" evidence="3">
    <location>
        <begin position="248"/>
        <end position="265"/>
    </location>
</feature>
<feature type="region of interest" description="Disordered" evidence="3">
    <location>
        <begin position="585"/>
        <end position="659"/>
    </location>
</feature>
<dbReference type="Pfam" id="PF00018">
    <property type="entry name" value="SH3_1"/>
    <property type="match status" value="1"/>
</dbReference>
<dbReference type="Proteomes" id="UP001527925">
    <property type="component" value="Unassembled WGS sequence"/>
</dbReference>
<dbReference type="SUPFAM" id="SSF50044">
    <property type="entry name" value="SH3-domain"/>
    <property type="match status" value="1"/>
</dbReference>
<proteinExistence type="predicted"/>
<feature type="region of interest" description="Disordered" evidence="3">
    <location>
        <begin position="1051"/>
        <end position="1071"/>
    </location>
</feature>
<evidence type="ECO:0000259" key="4">
    <source>
        <dbReference type="PROSITE" id="PS50002"/>
    </source>
</evidence>
<feature type="compositionally biased region" description="Pro residues" evidence="3">
    <location>
        <begin position="762"/>
        <end position="774"/>
    </location>
</feature>
<evidence type="ECO:0000259" key="5">
    <source>
        <dbReference type="PROSITE" id="PS50200"/>
    </source>
</evidence>
<dbReference type="PROSITE" id="PS50002">
    <property type="entry name" value="SH3"/>
    <property type="match status" value="1"/>
</dbReference>
<feature type="region of interest" description="Disordered" evidence="3">
    <location>
        <begin position="858"/>
        <end position="996"/>
    </location>
</feature>
<dbReference type="InterPro" id="IPR036028">
    <property type="entry name" value="SH3-like_dom_sf"/>
</dbReference>
<keyword evidence="7" id="KW-1185">Reference proteome</keyword>
<organism evidence="6 7">
    <name type="scientific">Polyrhizophydium stewartii</name>
    <dbReference type="NCBI Taxonomy" id="2732419"/>
    <lineage>
        <taxon>Eukaryota</taxon>
        <taxon>Fungi</taxon>
        <taxon>Fungi incertae sedis</taxon>
        <taxon>Chytridiomycota</taxon>
        <taxon>Chytridiomycota incertae sedis</taxon>
        <taxon>Chytridiomycetes</taxon>
        <taxon>Rhizophydiales</taxon>
        <taxon>Rhizophydiales incertae sedis</taxon>
        <taxon>Polyrhizophydium</taxon>
    </lineage>
</organism>
<evidence type="ECO:0000256" key="1">
    <source>
        <dbReference type="ARBA" id="ARBA00022443"/>
    </source>
</evidence>
<dbReference type="InterPro" id="IPR029071">
    <property type="entry name" value="Ubiquitin-like_domsf"/>
</dbReference>
<dbReference type="SUPFAM" id="SSF54236">
    <property type="entry name" value="Ubiquitin-like"/>
    <property type="match status" value="2"/>
</dbReference>
<comment type="caution">
    <text evidence="6">The sequence shown here is derived from an EMBL/GenBank/DDBJ whole genome shotgun (WGS) entry which is preliminary data.</text>
</comment>
<feature type="region of interest" description="Disordered" evidence="3">
    <location>
        <begin position="1"/>
        <end position="35"/>
    </location>
</feature>
<evidence type="ECO:0000313" key="7">
    <source>
        <dbReference type="Proteomes" id="UP001527925"/>
    </source>
</evidence>
<reference evidence="6 7" key="1">
    <citation type="submission" date="2023-09" db="EMBL/GenBank/DDBJ databases">
        <title>Pangenome analysis of Batrachochytrium dendrobatidis and related Chytrids.</title>
        <authorList>
            <person name="Yacoub M.N."/>
            <person name="Stajich J.E."/>
            <person name="James T.Y."/>
        </authorList>
    </citation>
    <scope>NUCLEOTIDE SEQUENCE [LARGE SCALE GENOMIC DNA]</scope>
    <source>
        <strain evidence="6 7">JEL0888</strain>
    </source>
</reference>
<dbReference type="SMART" id="SM00314">
    <property type="entry name" value="RA"/>
    <property type="match status" value="2"/>
</dbReference>
<dbReference type="InterPro" id="IPR001452">
    <property type="entry name" value="SH3_domain"/>
</dbReference>
<feature type="compositionally biased region" description="Low complexity" evidence="3">
    <location>
        <begin position="867"/>
        <end position="880"/>
    </location>
</feature>
<accession>A0ABR4NA32</accession>
<protein>
    <submittedName>
        <fullName evidence="6">Protein phosphatase regulator</fullName>
    </submittedName>
</protein>
<keyword evidence="1 2" id="KW-0728">SH3 domain</keyword>
<evidence type="ECO:0000256" key="3">
    <source>
        <dbReference type="SAM" id="MobiDB-lite"/>
    </source>
</evidence>
<evidence type="ECO:0000256" key="2">
    <source>
        <dbReference type="PROSITE-ProRule" id="PRU00192"/>
    </source>
</evidence>
<feature type="region of interest" description="Disordered" evidence="3">
    <location>
        <begin position="707"/>
        <end position="817"/>
    </location>
</feature>
<evidence type="ECO:0000313" key="6">
    <source>
        <dbReference type="EMBL" id="KAL2916387.1"/>
    </source>
</evidence>
<feature type="region of interest" description="Disordered" evidence="3">
    <location>
        <begin position="114"/>
        <end position="220"/>
    </location>
</feature>